<evidence type="ECO:0000256" key="1">
    <source>
        <dbReference type="ARBA" id="ARBA00022801"/>
    </source>
</evidence>
<dbReference type="GO" id="GO:0009446">
    <property type="term" value="P:putrescine biosynthetic process"/>
    <property type="evidence" value="ECO:0007669"/>
    <property type="project" value="InterPro"/>
</dbReference>
<dbReference type="SUPFAM" id="SSF55909">
    <property type="entry name" value="Pentein"/>
    <property type="match status" value="1"/>
</dbReference>
<protein>
    <recommendedName>
        <fullName evidence="3">Agmatine deiminase</fullName>
    </recommendedName>
</protein>
<keyword evidence="1" id="KW-0378">Hydrolase</keyword>
<organism evidence="2">
    <name type="scientific">marine metagenome</name>
    <dbReference type="NCBI Taxonomy" id="408172"/>
    <lineage>
        <taxon>unclassified sequences</taxon>
        <taxon>metagenomes</taxon>
        <taxon>ecological metagenomes</taxon>
    </lineage>
</organism>
<name>A0A382FDP6_9ZZZZ</name>
<dbReference type="PANTHER" id="PTHR31377">
    <property type="entry name" value="AGMATINE DEIMINASE-RELATED"/>
    <property type="match status" value="1"/>
</dbReference>
<proteinExistence type="predicted"/>
<evidence type="ECO:0008006" key="3">
    <source>
        <dbReference type="Google" id="ProtNLM"/>
    </source>
</evidence>
<dbReference type="EMBL" id="UINC01049440">
    <property type="protein sequence ID" value="SVB61228.1"/>
    <property type="molecule type" value="Genomic_DNA"/>
</dbReference>
<reference evidence="2" key="1">
    <citation type="submission" date="2018-05" db="EMBL/GenBank/DDBJ databases">
        <authorList>
            <person name="Lanie J.A."/>
            <person name="Ng W.-L."/>
            <person name="Kazmierczak K.M."/>
            <person name="Andrzejewski T.M."/>
            <person name="Davidsen T.M."/>
            <person name="Wayne K.J."/>
            <person name="Tettelin H."/>
            <person name="Glass J.I."/>
            <person name="Rusch D."/>
            <person name="Podicherti R."/>
            <person name="Tsui H.-C.T."/>
            <person name="Winkler M.E."/>
        </authorList>
    </citation>
    <scope>NUCLEOTIDE SEQUENCE</scope>
</reference>
<accession>A0A382FDP6</accession>
<evidence type="ECO:0000313" key="2">
    <source>
        <dbReference type="EMBL" id="SVB61228.1"/>
    </source>
</evidence>
<dbReference type="GO" id="GO:0004668">
    <property type="term" value="F:protein-arginine deiminase activity"/>
    <property type="evidence" value="ECO:0007669"/>
    <property type="project" value="InterPro"/>
</dbReference>
<dbReference type="AlphaFoldDB" id="A0A382FDP6"/>
<dbReference type="Pfam" id="PF04371">
    <property type="entry name" value="PAD_porph"/>
    <property type="match status" value="1"/>
</dbReference>
<dbReference type="InterPro" id="IPR007466">
    <property type="entry name" value="Peptidyl-Arg-deiminase_porph"/>
</dbReference>
<sequence>MPNKQSKKDPRDLGLYMPGEWEEHTYCWMAWPARVDLWPNIEATKKAYADVANTISEFEPVNLLVSPLMLDDVRAYLSMNVEIIEMSIDDSWTRDSGPNFLINDSGLLAGSTWEFNAWGDKFRPYDQDALMGSRILDLVGADEYTSKMIAEGGGITVDGEGTVITTESCFPNKNRNPYLTKKEIETELCRTLGTSKVVWIPGDPDETGTDGHIDGIAAFIEPGRVLVEVNPDSSDPHYPVGKNNMEALKNIKDAKGRRLELEFINEASYHPEVRDDECGSYINSYLANGAVVVPGYNANEGERDFEAIETYQKIYPERTVVQVQINDIAVGGGGIHCITQQQPRNK</sequence>
<dbReference type="Gene3D" id="3.75.10.10">
    <property type="entry name" value="L-arginine/glycine Amidinotransferase, Chain A"/>
    <property type="match status" value="1"/>
</dbReference>
<dbReference type="PANTHER" id="PTHR31377:SF0">
    <property type="entry name" value="AGMATINE DEIMINASE-RELATED"/>
    <property type="match status" value="1"/>
</dbReference>
<dbReference type="GO" id="GO:0047632">
    <property type="term" value="F:agmatine deiminase activity"/>
    <property type="evidence" value="ECO:0007669"/>
    <property type="project" value="TreeGrafter"/>
</dbReference>
<gene>
    <name evidence="2" type="ORF">METZ01_LOCUS214082</name>
</gene>